<evidence type="ECO:0000313" key="3">
    <source>
        <dbReference type="Proteomes" id="UP000037685"/>
    </source>
</evidence>
<organism evidence="2 3">
    <name type="scientific">Thermus aquaticus</name>
    <dbReference type="NCBI Taxonomy" id="271"/>
    <lineage>
        <taxon>Bacteria</taxon>
        <taxon>Thermotogati</taxon>
        <taxon>Deinococcota</taxon>
        <taxon>Deinococci</taxon>
        <taxon>Thermales</taxon>
        <taxon>Thermaceae</taxon>
        <taxon>Thermus</taxon>
    </lineage>
</organism>
<dbReference type="InterPro" id="IPR037914">
    <property type="entry name" value="SpoVT-AbrB_sf"/>
</dbReference>
<protein>
    <submittedName>
        <fullName evidence="2">SpoVT / AbrB like domain protein</fullName>
    </submittedName>
</protein>
<sequence>MPEVTLGPDFQITLPAEVRQALGLRPGERLRVEVVEGEIRLKPVHPAVRELVKNLLEAYPEEARALGEATGHDALGHVRRLREGCSA</sequence>
<dbReference type="Proteomes" id="UP000037685">
    <property type="component" value="Unassembled WGS sequence"/>
</dbReference>
<dbReference type="SMART" id="SM00966">
    <property type="entry name" value="SpoVT_AbrB"/>
    <property type="match status" value="1"/>
</dbReference>
<proteinExistence type="predicted"/>
<evidence type="ECO:0000259" key="1">
    <source>
        <dbReference type="SMART" id="SM00966"/>
    </source>
</evidence>
<dbReference type="Gene3D" id="2.10.260.10">
    <property type="match status" value="1"/>
</dbReference>
<dbReference type="SUPFAM" id="SSF89447">
    <property type="entry name" value="AbrB/MazE/MraZ-like"/>
    <property type="match status" value="1"/>
</dbReference>
<name>A0A0M9AE78_THEAQ</name>
<dbReference type="AlphaFoldDB" id="A0A0M9AE78"/>
<dbReference type="Pfam" id="PF04014">
    <property type="entry name" value="MazE_antitoxin"/>
    <property type="match status" value="1"/>
</dbReference>
<evidence type="ECO:0000313" key="2">
    <source>
        <dbReference type="EMBL" id="KOX90227.1"/>
    </source>
</evidence>
<dbReference type="NCBIfam" id="TIGR01439">
    <property type="entry name" value="lp_hng_hel_AbrB"/>
    <property type="match status" value="1"/>
</dbReference>
<dbReference type="RefSeq" id="WP_053767832.1">
    <property type="nucleotide sequence ID" value="NZ_LHCI01000106.1"/>
</dbReference>
<feature type="domain" description="SpoVT-AbrB" evidence="1">
    <location>
        <begin position="4"/>
        <end position="49"/>
    </location>
</feature>
<reference evidence="2 3" key="1">
    <citation type="submission" date="2015-07" db="EMBL/GenBank/DDBJ databases">
        <authorList>
            <person name="Noorani M."/>
        </authorList>
    </citation>
    <scope>NUCLEOTIDE SEQUENCE [LARGE SCALE GENOMIC DNA]</scope>
    <source>
        <strain evidence="3">ATCC 25104 / DSM 625 / JCM 10724 / NBRC 103206 / NCIMB 11243 / YT-1</strain>
    </source>
</reference>
<dbReference type="GO" id="GO:0003677">
    <property type="term" value="F:DNA binding"/>
    <property type="evidence" value="ECO:0007669"/>
    <property type="project" value="InterPro"/>
</dbReference>
<dbReference type="InterPro" id="IPR007159">
    <property type="entry name" value="SpoVT-AbrB_dom"/>
</dbReference>
<comment type="caution">
    <text evidence="2">The sequence shown here is derived from an EMBL/GenBank/DDBJ whole genome shotgun (WGS) entry which is preliminary data.</text>
</comment>
<dbReference type="PATRIC" id="fig|271.14.peg.1492"/>
<gene>
    <name evidence="2" type="ORF">BVI061214_01416</name>
</gene>
<accession>A0A0M9AE78</accession>
<dbReference type="EMBL" id="LHCI01000106">
    <property type="protein sequence ID" value="KOX90227.1"/>
    <property type="molecule type" value="Genomic_DNA"/>
</dbReference>